<name>A0A7S1A312_NOCSC</name>
<feature type="transmembrane region" description="Helical" evidence="2">
    <location>
        <begin position="80"/>
        <end position="99"/>
    </location>
</feature>
<sequence>MRRSAVICLLPLLAHADAGQSPQEKVVTDGSAQTPEVPNGSGASISTDLFLHNASSNASLEELVDDYVVKEATKISTLSSFWTTVLFLMCTVCALYFGYKRATRVGSTPPPLLAETELGEGDPVESMGGMGDAALWMGGSGQARQMFHQGPSPFTQF</sequence>
<protein>
    <recommendedName>
        <fullName evidence="5">Transmembrane protein</fullName>
    </recommendedName>
</protein>
<feature type="region of interest" description="Disordered" evidence="1">
    <location>
        <begin position="21"/>
        <end position="41"/>
    </location>
</feature>
<keyword evidence="3" id="KW-0732">Signal</keyword>
<evidence type="ECO:0008006" key="5">
    <source>
        <dbReference type="Google" id="ProtNLM"/>
    </source>
</evidence>
<dbReference type="AlphaFoldDB" id="A0A7S1A312"/>
<reference evidence="4" key="1">
    <citation type="submission" date="2021-01" db="EMBL/GenBank/DDBJ databases">
        <authorList>
            <person name="Corre E."/>
            <person name="Pelletier E."/>
            <person name="Niang G."/>
            <person name="Scheremetjew M."/>
            <person name="Finn R."/>
            <person name="Kale V."/>
            <person name="Holt S."/>
            <person name="Cochrane G."/>
            <person name="Meng A."/>
            <person name="Brown T."/>
            <person name="Cohen L."/>
        </authorList>
    </citation>
    <scope>NUCLEOTIDE SEQUENCE</scope>
</reference>
<evidence type="ECO:0000313" key="4">
    <source>
        <dbReference type="EMBL" id="CAD8841094.1"/>
    </source>
</evidence>
<evidence type="ECO:0000256" key="3">
    <source>
        <dbReference type="SAM" id="SignalP"/>
    </source>
</evidence>
<feature type="chain" id="PRO_5031453989" description="Transmembrane protein" evidence="3">
    <location>
        <begin position="17"/>
        <end position="157"/>
    </location>
</feature>
<proteinExistence type="predicted"/>
<feature type="compositionally biased region" description="Polar residues" evidence="1">
    <location>
        <begin position="30"/>
        <end position="41"/>
    </location>
</feature>
<keyword evidence="2" id="KW-0812">Transmembrane</keyword>
<evidence type="ECO:0000256" key="1">
    <source>
        <dbReference type="SAM" id="MobiDB-lite"/>
    </source>
</evidence>
<keyword evidence="2" id="KW-0472">Membrane</keyword>
<evidence type="ECO:0000256" key="2">
    <source>
        <dbReference type="SAM" id="Phobius"/>
    </source>
</evidence>
<feature type="signal peptide" evidence="3">
    <location>
        <begin position="1"/>
        <end position="16"/>
    </location>
</feature>
<dbReference type="EMBL" id="HBFQ01022020">
    <property type="protein sequence ID" value="CAD8841094.1"/>
    <property type="molecule type" value="Transcribed_RNA"/>
</dbReference>
<gene>
    <name evidence="4" type="ORF">NSCI0253_LOCUS15442</name>
</gene>
<accession>A0A7S1A312</accession>
<organism evidence="4">
    <name type="scientific">Noctiluca scintillans</name>
    <name type="common">Sea sparkle</name>
    <name type="synonym">Red tide dinoflagellate</name>
    <dbReference type="NCBI Taxonomy" id="2966"/>
    <lineage>
        <taxon>Eukaryota</taxon>
        <taxon>Sar</taxon>
        <taxon>Alveolata</taxon>
        <taxon>Dinophyceae</taxon>
        <taxon>Noctilucales</taxon>
        <taxon>Noctilucaceae</taxon>
        <taxon>Noctiluca</taxon>
    </lineage>
</organism>
<keyword evidence="2" id="KW-1133">Transmembrane helix</keyword>